<feature type="signal peptide" evidence="1">
    <location>
        <begin position="1"/>
        <end position="21"/>
    </location>
</feature>
<name>A0A1I8HYY5_9PLAT</name>
<keyword evidence="2" id="KW-1185">Reference proteome</keyword>
<accession>A0A1I8HYY5</accession>
<dbReference type="SUPFAM" id="SSF49785">
    <property type="entry name" value="Galactose-binding domain-like"/>
    <property type="match status" value="1"/>
</dbReference>
<reference evidence="3" key="1">
    <citation type="submission" date="2016-11" db="UniProtKB">
        <authorList>
            <consortium name="WormBaseParasite"/>
        </authorList>
    </citation>
    <scope>IDENTIFICATION</scope>
</reference>
<evidence type="ECO:0000313" key="2">
    <source>
        <dbReference type="Proteomes" id="UP000095280"/>
    </source>
</evidence>
<sequence>MPAKLLKLLLLLIVQAYLLQGRESGFNCRNSQQPLRLVHRLDGSRFSSSSHYSQFNASQAKISNDGTDNQNDQAWCPNVPLRQNAMSEWIMVTFPDVKIINNLLTAPRLHKAADSGEQSKQLFIQYRRSEAEQFRNYSMLSFSQGKLQSKSECPSAVSSPLAAFFTFNFKHKDNGEEGAGRALLLEEFFLGIRWGQ</sequence>
<keyword evidence="1" id="KW-0732">Signal</keyword>
<proteinExistence type="predicted"/>
<protein>
    <submittedName>
        <fullName evidence="3">F5/8 type C domain-containing protein</fullName>
    </submittedName>
</protein>
<dbReference type="InterPro" id="IPR008979">
    <property type="entry name" value="Galactose-bd-like_sf"/>
</dbReference>
<dbReference type="AlphaFoldDB" id="A0A1I8HYY5"/>
<evidence type="ECO:0000256" key="1">
    <source>
        <dbReference type="SAM" id="SignalP"/>
    </source>
</evidence>
<feature type="chain" id="PRO_5009320653" evidence="1">
    <location>
        <begin position="22"/>
        <end position="196"/>
    </location>
</feature>
<evidence type="ECO:0000313" key="3">
    <source>
        <dbReference type="WBParaSite" id="maker-uti_cns_0008664-snap-gene-0.2-mRNA-1"/>
    </source>
</evidence>
<organism evidence="2 3">
    <name type="scientific">Macrostomum lignano</name>
    <dbReference type="NCBI Taxonomy" id="282301"/>
    <lineage>
        <taxon>Eukaryota</taxon>
        <taxon>Metazoa</taxon>
        <taxon>Spiralia</taxon>
        <taxon>Lophotrochozoa</taxon>
        <taxon>Platyhelminthes</taxon>
        <taxon>Rhabditophora</taxon>
        <taxon>Macrostomorpha</taxon>
        <taxon>Macrostomida</taxon>
        <taxon>Macrostomidae</taxon>
        <taxon>Macrostomum</taxon>
    </lineage>
</organism>
<dbReference type="WBParaSite" id="maker-uti_cns_0008664-snap-gene-0.2-mRNA-1">
    <property type="protein sequence ID" value="maker-uti_cns_0008664-snap-gene-0.2-mRNA-1"/>
    <property type="gene ID" value="maker-uti_cns_0008664-snap-gene-0.2"/>
</dbReference>
<dbReference type="Gene3D" id="2.60.120.260">
    <property type="entry name" value="Galactose-binding domain-like"/>
    <property type="match status" value="1"/>
</dbReference>
<dbReference type="Proteomes" id="UP000095280">
    <property type="component" value="Unplaced"/>
</dbReference>